<dbReference type="GO" id="GO:0005524">
    <property type="term" value="F:ATP binding"/>
    <property type="evidence" value="ECO:0007669"/>
    <property type="project" value="UniProtKB-KW"/>
</dbReference>
<dbReference type="PANTHER" id="PTHR45772">
    <property type="entry name" value="CONSERVED COMPONENT OF ABC TRANSPORTER FOR NATURAL AMINO ACIDS-RELATED"/>
    <property type="match status" value="1"/>
</dbReference>
<dbReference type="GO" id="GO:0016887">
    <property type="term" value="F:ATP hydrolysis activity"/>
    <property type="evidence" value="ECO:0007669"/>
    <property type="project" value="InterPro"/>
</dbReference>
<evidence type="ECO:0000256" key="2">
    <source>
        <dbReference type="ARBA" id="ARBA00022741"/>
    </source>
</evidence>
<sequence length="258" mass="27533">MTSGHLDLVARDVSVQFEGLKALSGVTLAVPRGRVTGLIGPNGAGKTTLINVLTGFQRVGWGTVELEGETVDGIAAHKLRRKGVARTFQSGRLFRELPVVDNLEVTGVGLGLTRRDAIAEAERVMDWLGISHLAGAIAGALPYTDERRVAIGRAIMCNPRYLLLDEPAAGMSEHESHDLAAIIKRIAGELGVGVLLIEHNIGLVLELCERIFVLDSGEIIEVGPSDQIRNSDAVRHAYMGTQRDEIIPAVAIGEAVAP</sequence>
<evidence type="ECO:0000313" key="6">
    <source>
        <dbReference type="EMBL" id="SHG41266.1"/>
    </source>
</evidence>
<feature type="domain" description="ABC transporter" evidence="5">
    <location>
        <begin position="8"/>
        <end position="241"/>
    </location>
</feature>
<dbReference type="GO" id="GO:0005886">
    <property type="term" value="C:plasma membrane"/>
    <property type="evidence" value="ECO:0007669"/>
    <property type="project" value="TreeGrafter"/>
</dbReference>
<organism evidence="6 7">
    <name type="scientific">Bradyrhizobium erythrophlei</name>
    <dbReference type="NCBI Taxonomy" id="1437360"/>
    <lineage>
        <taxon>Bacteria</taxon>
        <taxon>Pseudomonadati</taxon>
        <taxon>Pseudomonadota</taxon>
        <taxon>Alphaproteobacteria</taxon>
        <taxon>Hyphomicrobiales</taxon>
        <taxon>Nitrobacteraceae</taxon>
        <taxon>Bradyrhizobium</taxon>
    </lineage>
</organism>
<comment type="function">
    <text evidence="4">Involved in beta-(1--&gt;2)glucan export. Transmembrane domains (TMD) form a pore in the inner membrane and the ATP-binding domain (NBD) is responsible for energy generation.</text>
</comment>
<accession>A0A1M5JL19</accession>
<evidence type="ECO:0000259" key="5">
    <source>
        <dbReference type="PROSITE" id="PS50893"/>
    </source>
</evidence>
<dbReference type="OrthoDB" id="9779872at2"/>
<dbReference type="PROSITE" id="PS50893">
    <property type="entry name" value="ABC_TRANSPORTER_2"/>
    <property type="match status" value="1"/>
</dbReference>
<dbReference type="InterPro" id="IPR027417">
    <property type="entry name" value="P-loop_NTPase"/>
</dbReference>
<evidence type="ECO:0000256" key="4">
    <source>
        <dbReference type="ARBA" id="ARBA00024722"/>
    </source>
</evidence>
<keyword evidence="2" id="KW-0547">Nucleotide-binding</keyword>
<dbReference type="AlphaFoldDB" id="A0A1M5JL19"/>
<dbReference type="SUPFAM" id="SSF52540">
    <property type="entry name" value="P-loop containing nucleoside triphosphate hydrolases"/>
    <property type="match status" value="1"/>
</dbReference>
<dbReference type="Pfam" id="PF00005">
    <property type="entry name" value="ABC_tran"/>
    <property type="match status" value="1"/>
</dbReference>
<dbReference type="RefSeq" id="WP_079566088.1">
    <property type="nucleotide sequence ID" value="NZ_LT670818.1"/>
</dbReference>
<keyword evidence="1" id="KW-0813">Transport</keyword>
<gene>
    <name evidence="6" type="ORF">SAMN05444169_2316</name>
</gene>
<name>A0A1M5JL19_9BRAD</name>
<dbReference type="InterPro" id="IPR051120">
    <property type="entry name" value="ABC_AA/LPS_Transport"/>
</dbReference>
<dbReference type="SMART" id="SM00382">
    <property type="entry name" value="AAA"/>
    <property type="match status" value="1"/>
</dbReference>
<protein>
    <submittedName>
        <fullName evidence="6">Branched-chain amino acid transport system ATP-binding protein</fullName>
    </submittedName>
</protein>
<dbReference type="Proteomes" id="UP000190675">
    <property type="component" value="Chromosome I"/>
</dbReference>
<dbReference type="Gene3D" id="3.40.50.300">
    <property type="entry name" value="P-loop containing nucleotide triphosphate hydrolases"/>
    <property type="match status" value="1"/>
</dbReference>
<dbReference type="InterPro" id="IPR003439">
    <property type="entry name" value="ABC_transporter-like_ATP-bd"/>
</dbReference>
<keyword evidence="3 6" id="KW-0067">ATP-binding</keyword>
<proteinExistence type="predicted"/>
<dbReference type="EMBL" id="LT670818">
    <property type="protein sequence ID" value="SHG41266.1"/>
    <property type="molecule type" value="Genomic_DNA"/>
</dbReference>
<evidence type="ECO:0000256" key="3">
    <source>
        <dbReference type="ARBA" id="ARBA00022840"/>
    </source>
</evidence>
<evidence type="ECO:0000256" key="1">
    <source>
        <dbReference type="ARBA" id="ARBA00022448"/>
    </source>
</evidence>
<evidence type="ECO:0000313" key="7">
    <source>
        <dbReference type="Proteomes" id="UP000190675"/>
    </source>
</evidence>
<reference evidence="6 7" key="1">
    <citation type="submission" date="2016-11" db="EMBL/GenBank/DDBJ databases">
        <authorList>
            <person name="Jaros S."/>
            <person name="Januszkiewicz K."/>
            <person name="Wedrychowicz H."/>
        </authorList>
    </citation>
    <scope>NUCLEOTIDE SEQUENCE [LARGE SCALE GENOMIC DNA]</scope>
    <source>
        <strain evidence="6 7">GAS242</strain>
    </source>
</reference>
<dbReference type="InterPro" id="IPR003593">
    <property type="entry name" value="AAA+_ATPase"/>
</dbReference>